<gene>
    <name evidence="2" type="ORF">RM479_12990</name>
</gene>
<evidence type="ECO:0000313" key="3">
    <source>
        <dbReference type="Proteomes" id="UP001183390"/>
    </source>
</evidence>
<feature type="domain" description="HTH cro/C1-type" evidence="1">
    <location>
        <begin position="22"/>
        <end position="76"/>
    </location>
</feature>
<dbReference type="Pfam" id="PF19054">
    <property type="entry name" value="DUF5753"/>
    <property type="match status" value="1"/>
</dbReference>
<keyword evidence="3" id="KW-1185">Reference proteome</keyword>
<proteinExistence type="predicted"/>
<dbReference type="Proteomes" id="UP001183390">
    <property type="component" value="Unassembled WGS sequence"/>
</dbReference>
<evidence type="ECO:0000313" key="2">
    <source>
        <dbReference type="EMBL" id="MDT0329330.1"/>
    </source>
</evidence>
<dbReference type="Pfam" id="PF13560">
    <property type="entry name" value="HTH_31"/>
    <property type="match status" value="1"/>
</dbReference>
<dbReference type="EMBL" id="JAVREP010000007">
    <property type="protein sequence ID" value="MDT0329330.1"/>
    <property type="molecule type" value="Genomic_DNA"/>
</dbReference>
<dbReference type="PROSITE" id="PS50943">
    <property type="entry name" value="HTH_CROC1"/>
    <property type="match status" value="1"/>
</dbReference>
<dbReference type="SMART" id="SM00530">
    <property type="entry name" value="HTH_XRE"/>
    <property type="match status" value="1"/>
</dbReference>
<dbReference type="Gene3D" id="1.10.260.40">
    <property type="entry name" value="lambda repressor-like DNA-binding domains"/>
    <property type="match status" value="1"/>
</dbReference>
<dbReference type="CDD" id="cd00093">
    <property type="entry name" value="HTH_XRE"/>
    <property type="match status" value="1"/>
</dbReference>
<dbReference type="SUPFAM" id="SSF47413">
    <property type="entry name" value="lambda repressor-like DNA-binding domains"/>
    <property type="match status" value="1"/>
</dbReference>
<evidence type="ECO:0000259" key="1">
    <source>
        <dbReference type="PROSITE" id="PS50943"/>
    </source>
</evidence>
<name>A0ABU2MB28_9ACTN</name>
<dbReference type="InterPro" id="IPR043917">
    <property type="entry name" value="DUF5753"/>
</dbReference>
<sequence>MTEQTPVSKEPIRGPLTFGSYLRNERKQAGHTLRKFSSLTNFAISTLSRWENDHKPPVRADVEKLDRVLGVRGRLVDKWEAETSEGPPPWMRLPDAREARAVSIDTVSVSLVPGSVQSLEYARAVFRAGRPTAPREEVERLAQLRVNRYESLTKRNDPLVTAVFPMHSLLHLPPVVKEDQVKHLLRHLERGRLVVYLIPDHVPILSVSSSMQLYRLADGKAVASSDHVSGNVLLEKPSETATVESFIRDLIGLAHPRSESVPLLEGLLHEQRFS</sequence>
<comment type="caution">
    <text evidence="2">The sequence shown here is derived from an EMBL/GenBank/DDBJ whole genome shotgun (WGS) entry which is preliminary data.</text>
</comment>
<reference evidence="3" key="1">
    <citation type="submission" date="2023-07" db="EMBL/GenBank/DDBJ databases">
        <title>30 novel species of actinomycetes from the DSMZ collection.</title>
        <authorList>
            <person name="Nouioui I."/>
        </authorList>
    </citation>
    <scope>NUCLEOTIDE SEQUENCE [LARGE SCALE GENOMIC DNA]</scope>
    <source>
        <strain evidence="3">DSM 44743</strain>
    </source>
</reference>
<organism evidence="2 3">
    <name type="scientific">Nocardiopsis lambiniae</name>
    <dbReference type="NCBI Taxonomy" id="3075539"/>
    <lineage>
        <taxon>Bacteria</taxon>
        <taxon>Bacillati</taxon>
        <taxon>Actinomycetota</taxon>
        <taxon>Actinomycetes</taxon>
        <taxon>Streptosporangiales</taxon>
        <taxon>Nocardiopsidaceae</taxon>
        <taxon>Nocardiopsis</taxon>
    </lineage>
</organism>
<dbReference type="InterPro" id="IPR001387">
    <property type="entry name" value="Cro/C1-type_HTH"/>
</dbReference>
<dbReference type="RefSeq" id="WP_311511981.1">
    <property type="nucleotide sequence ID" value="NZ_JAVREP010000007.1"/>
</dbReference>
<accession>A0ABU2MB28</accession>
<protein>
    <submittedName>
        <fullName evidence="2">Helix-turn-helix transcriptional regulator</fullName>
    </submittedName>
</protein>
<dbReference type="InterPro" id="IPR010982">
    <property type="entry name" value="Lambda_DNA-bd_dom_sf"/>
</dbReference>